<comment type="subunit">
    <text evidence="1">Component of the ribosome quality control complex (RQC).</text>
</comment>
<evidence type="ECO:0000259" key="4">
    <source>
        <dbReference type="Pfam" id="PF22999"/>
    </source>
</evidence>
<dbReference type="PANTHER" id="PTHR12389:SF0">
    <property type="entry name" value="E3 UBIQUITIN-PROTEIN LIGASE LISTERIN"/>
    <property type="match status" value="1"/>
</dbReference>
<dbReference type="Pfam" id="PF23009">
    <property type="entry name" value="UBC_like"/>
    <property type="match status" value="1"/>
</dbReference>
<keyword evidence="1" id="KW-0808">Transferase</keyword>
<feature type="domain" description="E3 ubiquitin-protein ligase listerin HEAT repeat region" evidence="4">
    <location>
        <begin position="1124"/>
        <end position="1223"/>
    </location>
</feature>
<comment type="catalytic activity">
    <reaction evidence="1">
        <text>S-ubiquitinyl-[E2 ubiquitin-conjugating enzyme]-L-cysteine + [acceptor protein]-L-lysine = [E2 ubiquitin-conjugating enzyme]-L-cysteine + N(6)-ubiquitinyl-[acceptor protein]-L-lysine.</text>
        <dbReference type="EC" id="2.3.2.27"/>
    </reaction>
</comment>
<evidence type="ECO:0000259" key="5">
    <source>
        <dbReference type="Pfam" id="PF23009"/>
    </source>
</evidence>
<dbReference type="GO" id="GO:0016567">
    <property type="term" value="P:protein ubiquitination"/>
    <property type="evidence" value="ECO:0007669"/>
    <property type="project" value="UniProtKB-UniPathway"/>
</dbReference>
<dbReference type="InterPro" id="IPR011989">
    <property type="entry name" value="ARM-like"/>
</dbReference>
<dbReference type="GO" id="GO:1990116">
    <property type="term" value="P:ribosome-associated ubiquitin-dependent protein catabolic process"/>
    <property type="evidence" value="ECO:0007669"/>
    <property type="project" value="UniProtKB-UniRule"/>
</dbReference>
<dbReference type="Proteomes" id="UP000269221">
    <property type="component" value="Unassembled WGS sequence"/>
</dbReference>
<dbReference type="InterPro" id="IPR054478">
    <property type="entry name" value="LTN1_UBC"/>
</dbReference>
<dbReference type="EC" id="2.3.2.27" evidence="1"/>
<dbReference type="EMBL" id="QRBI01000107">
    <property type="protein sequence ID" value="RMC11993.1"/>
    <property type="molecule type" value="Genomic_DNA"/>
</dbReference>
<feature type="domain" description="E3 ubiquitin-protein ligase listerin ubiquitin conjugating" evidence="5">
    <location>
        <begin position="1232"/>
        <end position="1294"/>
    </location>
</feature>
<dbReference type="Pfam" id="PF22999">
    <property type="entry name" value="LTN1_E3_ligase_6th"/>
    <property type="match status" value="1"/>
</dbReference>
<keyword evidence="7" id="KW-1185">Reference proteome</keyword>
<dbReference type="InterPro" id="IPR054476">
    <property type="entry name" value="Ltn1_N"/>
</dbReference>
<evidence type="ECO:0000259" key="3">
    <source>
        <dbReference type="Pfam" id="PF22958"/>
    </source>
</evidence>
<keyword evidence="1" id="KW-0833">Ubl conjugation pathway</keyword>
<evidence type="ECO:0000313" key="7">
    <source>
        <dbReference type="Proteomes" id="UP000269221"/>
    </source>
</evidence>
<feature type="compositionally biased region" description="Basic and acidic residues" evidence="2">
    <location>
        <begin position="471"/>
        <end position="485"/>
    </location>
</feature>
<dbReference type="GO" id="GO:0005829">
    <property type="term" value="C:cytosol"/>
    <property type="evidence" value="ECO:0007669"/>
    <property type="project" value="UniProtKB-UniRule"/>
</dbReference>
<dbReference type="GO" id="GO:0043023">
    <property type="term" value="F:ribosomal large subunit binding"/>
    <property type="evidence" value="ECO:0007669"/>
    <property type="project" value="TreeGrafter"/>
</dbReference>
<comment type="function">
    <text evidence="1">E3 ubiquitin-protein ligase. Component of the ribosome quality control complex (RQC), a ribosome-associated complex that mediates ubiquitination and extraction of incompletely synthesized nascent chains for proteasomal degradation.</text>
</comment>
<sequence>MGGKNKQRTKGNLRPSSSGRAAELLAKERGTVPGFIGFGTSQSDLGYVPAIQGAEEIDSLVDADFRMVLRKLSKRDITTKLKAMQEFGTMCKEREAEVVKGVLPYWPRIYCKISLDHDRRVREATQQSFEQLILKVKKHLAPYLKSIMGYWLIAQCDTYSPAASAAKVAFEKAFPSSKQPEALVFCKDEILNVRSAFFELISAFCQHLPEVVKAEAPRVCPAVLLSIDDSDAVVCPALWEAVLYTVTTIEDCWSHVNARKGVLPKLWTVLREGGRGLATVIYPNLLPFISKMPPDVVEPKLEYFRVFFSSIIQGFSSERTIASPSECSAITTAFMECLCFALLQRGEDQSQIHQMLIRDQLIPFTNAVLKEPKLQSGPLFYQTAEMLSSWEAKAELSNDDGTDEVFRKLLSDFWDHLLKMCILHVDRLDADEKLLFAISGMLEILQNPKSATKPNNRKSLKIRFTDEDESERNTESQKLTEVRNGDSEIQADLQQTSCLRKEPLENLVCNLAELSIVYVNEQKSEQHLKFLSALLNSFSSNRVFQALLDQGNDVSPAQAESENEVKAHKQSPSVQFLYTNLITWLKEDWRKDTHFLVDILYSVLHCCNNNDERKVILDDVAKACSSTTKLSLVSDWLKGDMLGERLVMLADDLCQLGLKPGATSSGSASSERWTLLSLVLSQHVKSESLIGETFVERIIDKLQAALSKAKDLSEAGNTEPSVSFICDVASSFFSSVKGCLLLPSSEDLLLTIFQLCAQRQDATHLTVSDLLLKLMEADGQSGYLVRAYVEHITPNKTEWGKLRESLCSEWMHKPLLEGRLSMNCDPVGSSVKLCGTTKLPGHLSTSALLSKMVLLQLKNSVVHGNDDAERKKMDNIIAELLYSLQWIEELESPPYLLLEYVHMLEEMHITYEEFRTLSSTASLQQTIFDRFLPLTEGGLHTLQCLSPFLIEEEKRELVFHCVAKLMTCTQTELSSTDGETKNASEGSFQNSVLTSLGEALTYISKDQLLNHKLPPKFVAGQKTNLPDKLQTLLNTLSPLLLFRARPVQVSVYHMLHKLMPELPKFDDEDLKSYGDEEEELALSPPAALMSVLATQEVLLENILECIPVGEFEDIQPLSDEFCLVLGLMPENPVFPGQTSEVPNKDTKTFFTEELRLDVKGTGVLSSQIPHLACSVYHITLKDLPAMVRLWWNSCEKRVFNVVDKFTSKYVSSVLSSQEISSVQTSTQLFNGMTVKARSAAREVIATYSVDDIFIELIIQLPSNYPLGSITVESGKRVGVAAQQWRNWMLQIVALTRLEMTFEIKSNLRPNITLSAGLGH</sequence>
<comment type="similarity">
    <text evidence="1">Belongs to the LTN1 family.</text>
</comment>
<comment type="caution">
    <text evidence="6">The sequence shown here is derived from an EMBL/GenBank/DDBJ whole genome shotgun (WGS) entry which is preliminary data.</text>
</comment>
<protein>
    <recommendedName>
        <fullName evidence="1">E3 ubiquitin-protein ligase listerin</fullName>
        <ecNumber evidence="1">2.3.2.27</ecNumber>
    </recommendedName>
    <alternativeName>
        <fullName evidence="1">RING-type E3 ubiquitin transferase listerin</fullName>
    </alternativeName>
</protein>
<dbReference type="InterPro" id="IPR016024">
    <property type="entry name" value="ARM-type_fold"/>
</dbReference>
<dbReference type="InterPro" id="IPR039795">
    <property type="entry name" value="LTN1/Rkr1"/>
</dbReference>
<dbReference type="GO" id="GO:1990112">
    <property type="term" value="C:RQC complex"/>
    <property type="evidence" value="ECO:0007669"/>
    <property type="project" value="UniProtKB-UniRule"/>
</dbReference>
<evidence type="ECO:0000256" key="2">
    <source>
        <dbReference type="SAM" id="MobiDB-lite"/>
    </source>
</evidence>
<keyword evidence="1" id="KW-0479">Metal-binding</keyword>
<dbReference type="Gene3D" id="1.25.10.10">
    <property type="entry name" value="Leucine-rich Repeat Variant"/>
    <property type="match status" value="1"/>
</dbReference>
<accession>A0A3M0KFK8</accession>
<name>A0A3M0KFK8_HIRRU</name>
<dbReference type="OrthoDB" id="6108at2759"/>
<organism evidence="6 7">
    <name type="scientific">Hirundo rustica rustica</name>
    <dbReference type="NCBI Taxonomy" id="333673"/>
    <lineage>
        <taxon>Eukaryota</taxon>
        <taxon>Metazoa</taxon>
        <taxon>Chordata</taxon>
        <taxon>Craniata</taxon>
        <taxon>Vertebrata</taxon>
        <taxon>Euteleostomi</taxon>
        <taxon>Archelosauria</taxon>
        <taxon>Archosauria</taxon>
        <taxon>Dinosauria</taxon>
        <taxon>Saurischia</taxon>
        <taxon>Theropoda</taxon>
        <taxon>Coelurosauria</taxon>
        <taxon>Aves</taxon>
        <taxon>Neognathae</taxon>
        <taxon>Neoaves</taxon>
        <taxon>Telluraves</taxon>
        <taxon>Australaves</taxon>
        <taxon>Passeriformes</taxon>
        <taxon>Sylvioidea</taxon>
        <taxon>Hirundinidae</taxon>
        <taxon>Hirundo</taxon>
    </lineage>
</organism>
<evidence type="ECO:0000313" key="6">
    <source>
        <dbReference type="EMBL" id="RMC11993.1"/>
    </source>
</evidence>
<dbReference type="UniPathway" id="UPA00143"/>
<dbReference type="GO" id="GO:0061630">
    <property type="term" value="F:ubiquitin protein ligase activity"/>
    <property type="evidence" value="ECO:0007669"/>
    <property type="project" value="UniProtKB-UniRule"/>
</dbReference>
<feature type="region of interest" description="Disordered" evidence="2">
    <location>
        <begin position="449"/>
        <end position="485"/>
    </location>
</feature>
<dbReference type="InterPro" id="IPR054477">
    <property type="entry name" value="LTN1_E3_ligase_6th"/>
</dbReference>
<comment type="pathway">
    <text evidence="1">Protein modification; protein ubiquitination.</text>
</comment>
<keyword evidence="1" id="KW-0862">Zinc</keyword>
<dbReference type="GO" id="GO:0008270">
    <property type="term" value="F:zinc ion binding"/>
    <property type="evidence" value="ECO:0007669"/>
    <property type="project" value="UniProtKB-KW"/>
</dbReference>
<dbReference type="Pfam" id="PF22958">
    <property type="entry name" value="Ltn1_1st"/>
    <property type="match status" value="1"/>
</dbReference>
<evidence type="ECO:0000256" key="1">
    <source>
        <dbReference type="RuleBase" id="RU367090"/>
    </source>
</evidence>
<feature type="domain" description="E3 ubiquitin-protein ligase listerin N-terminal" evidence="3">
    <location>
        <begin position="62"/>
        <end position="192"/>
    </location>
</feature>
<dbReference type="STRING" id="333673.A0A3M0KFK8"/>
<dbReference type="PANTHER" id="PTHR12389">
    <property type="entry name" value="ZINC FINGER PROTEIN 294"/>
    <property type="match status" value="1"/>
</dbReference>
<proteinExistence type="inferred from homology"/>
<dbReference type="SUPFAM" id="SSF48371">
    <property type="entry name" value="ARM repeat"/>
    <property type="match status" value="1"/>
</dbReference>
<gene>
    <name evidence="6" type="ORF">DUI87_11126</name>
</gene>
<keyword evidence="1" id="KW-0863">Zinc-finger</keyword>
<reference evidence="6 7" key="1">
    <citation type="submission" date="2018-07" db="EMBL/GenBank/DDBJ databases">
        <title>A high quality draft genome assembly of the barn swallow (H. rustica rustica).</title>
        <authorList>
            <person name="Formenti G."/>
            <person name="Chiara M."/>
            <person name="Poveda L."/>
            <person name="Francoijs K.-J."/>
            <person name="Bonisoli-Alquati A."/>
            <person name="Canova L."/>
            <person name="Gianfranceschi L."/>
            <person name="Horner D.S."/>
            <person name="Saino N."/>
        </authorList>
    </citation>
    <scope>NUCLEOTIDE SEQUENCE [LARGE SCALE GENOMIC DNA]</scope>
    <source>
        <strain evidence="6">Chelidonia</strain>
        <tissue evidence="6">Blood</tissue>
    </source>
</reference>
<dbReference type="GO" id="GO:0072344">
    <property type="term" value="P:rescue of stalled ribosome"/>
    <property type="evidence" value="ECO:0007669"/>
    <property type="project" value="UniProtKB-UniRule"/>
</dbReference>